<keyword evidence="11" id="KW-0460">Magnesium</keyword>
<dbReference type="Pfam" id="PF13507">
    <property type="entry name" value="GATase_5"/>
    <property type="match status" value="1"/>
</dbReference>
<comment type="catalytic activity">
    <reaction evidence="15">
        <text>N(2)-formyl-N(1)-(5-phospho-beta-D-ribosyl)glycinamide + L-glutamine + ATP + H2O = 2-formamido-N(1)-(5-O-phospho-beta-D-ribosyl)acetamidine + L-glutamate + ADP + phosphate + H(+)</text>
        <dbReference type="Rhea" id="RHEA:17129"/>
        <dbReference type="ChEBI" id="CHEBI:15377"/>
        <dbReference type="ChEBI" id="CHEBI:15378"/>
        <dbReference type="ChEBI" id="CHEBI:29985"/>
        <dbReference type="ChEBI" id="CHEBI:30616"/>
        <dbReference type="ChEBI" id="CHEBI:43474"/>
        <dbReference type="ChEBI" id="CHEBI:58359"/>
        <dbReference type="ChEBI" id="CHEBI:147286"/>
        <dbReference type="ChEBI" id="CHEBI:147287"/>
        <dbReference type="ChEBI" id="CHEBI:456216"/>
        <dbReference type="EC" id="6.3.5.3"/>
    </reaction>
</comment>
<dbReference type="SUPFAM" id="SSF52317">
    <property type="entry name" value="Class I glutamine amidotransferase-like"/>
    <property type="match status" value="1"/>
</dbReference>
<accession>A0A1W1DQ68</accession>
<evidence type="ECO:0000256" key="8">
    <source>
        <dbReference type="ARBA" id="ARBA00022741"/>
    </source>
</evidence>
<reference evidence="22" key="1">
    <citation type="submission" date="2016-10" db="EMBL/GenBank/DDBJ databases">
        <authorList>
            <person name="de Groot N.N."/>
        </authorList>
    </citation>
    <scope>NUCLEOTIDE SEQUENCE</scope>
</reference>
<dbReference type="AlphaFoldDB" id="A0A1W1DQ68"/>
<evidence type="ECO:0000256" key="11">
    <source>
        <dbReference type="ARBA" id="ARBA00022842"/>
    </source>
</evidence>
<dbReference type="Gene3D" id="3.90.650.10">
    <property type="entry name" value="PurM-like C-terminal domain"/>
    <property type="match status" value="2"/>
</dbReference>
<feature type="region of interest" description="Disordered" evidence="17">
    <location>
        <begin position="295"/>
        <end position="320"/>
    </location>
</feature>
<evidence type="ECO:0000256" key="6">
    <source>
        <dbReference type="ARBA" id="ARBA00022598"/>
    </source>
</evidence>
<proteinExistence type="inferred from homology"/>
<dbReference type="FunFam" id="1.10.8.750:FF:000002">
    <property type="entry name" value="Phosphoribosylformylglycinamidine synthase"/>
    <property type="match status" value="1"/>
</dbReference>
<keyword evidence="22" id="KW-0808">Transferase</keyword>
<keyword evidence="6 22" id="KW-0436">Ligase</keyword>
<comment type="function">
    <text evidence="16">Phosphoribosylformylglycinamidine synthase involved in the purines biosynthetic pathway. Catalyzes the ATP-dependent conversion of formylglycinamide ribonucleotide (FGAR) and glutamine to yield formylglycinamidine ribonucleotide (FGAM) and glutamate.</text>
</comment>
<comment type="similarity">
    <text evidence="3">In the N-terminal section; belongs to the FGAMS family.</text>
</comment>
<dbReference type="EC" id="6.3.5.3" evidence="4"/>
<dbReference type="GO" id="GO:0005524">
    <property type="term" value="F:ATP binding"/>
    <property type="evidence" value="ECO:0007669"/>
    <property type="project" value="UniProtKB-KW"/>
</dbReference>
<gene>
    <name evidence="22" type="ORF">MNB_SUP05-7-1135</name>
</gene>
<keyword evidence="10" id="KW-0067">ATP-binding</keyword>
<evidence type="ECO:0000259" key="19">
    <source>
        <dbReference type="Pfam" id="PF18072"/>
    </source>
</evidence>
<evidence type="ECO:0000256" key="16">
    <source>
        <dbReference type="ARBA" id="ARBA00057317"/>
    </source>
</evidence>
<dbReference type="FunFam" id="3.30.1330.10:FF:000005">
    <property type="entry name" value="Phosphoribosylformylglycinamidine synthase"/>
    <property type="match status" value="1"/>
</dbReference>
<keyword evidence="12 22" id="KW-0315">Glutamine amidotransferase</keyword>
<dbReference type="SUPFAM" id="SSF82697">
    <property type="entry name" value="PurS-like"/>
    <property type="match status" value="1"/>
</dbReference>
<feature type="domain" description="FGAR-AT PurM N-terminal-like" evidence="21">
    <location>
        <begin position="640"/>
        <end position="799"/>
    </location>
</feature>
<evidence type="ECO:0000256" key="14">
    <source>
        <dbReference type="ARBA" id="ARBA00032632"/>
    </source>
</evidence>
<organism evidence="22">
    <name type="scientific">hydrothermal vent metagenome</name>
    <dbReference type="NCBI Taxonomy" id="652676"/>
    <lineage>
        <taxon>unclassified sequences</taxon>
        <taxon>metagenomes</taxon>
        <taxon>ecological metagenomes</taxon>
    </lineage>
</organism>
<dbReference type="GO" id="GO:0046872">
    <property type="term" value="F:metal ion binding"/>
    <property type="evidence" value="ECO:0007669"/>
    <property type="project" value="UniProtKB-KW"/>
</dbReference>
<evidence type="ECO:0000256" key="15">
    <source>
        <dbReference type="ARBA" id="ARBA00052585"/>
    </source>
</evidence>
<evidence type="ECO:0000256" key="4">
    <source>
        <dbReference type="ARBA" id="ARBA00012747"/>
    </source>
</evidence>
<dbReference type="Gene3D" id="3.30.1330.10">
    <property type="entry name" value="PurM-like, N-terminal domain"/>
    <property type="match status" value="2"/>
</dbReference>
<dbReference type="InterPro" id="IPR010073">
    <property type="entry name" value="PurL_large"/>
</dbReference>
<dbReference type="GO" id="GO:0004642">
    <property type="term" value="F:phosphoribosylformylglycinamidine synthase activity"/>
    <property type="evidence" value="ECO:0007669"/>
    <property type="project" value="UniProtKB-EC"/>
</dbReference>
<dbReference type="InterPro" id="IPR040707">
    <property type="entry name" value="FGAR-AT_N"/>
</dbReference>
<dbReference type="InterPro" id="IPR036604">
    <property type="entry name" value="PurS-like_sf"/>
</dbReference>
<evidence type="ECO:0000313" key="22">
    <source>
        <dbReference type="EMBL" id="SFV83625.1"/>
    </source>
</evidence>
<dbReference type="SUPFAM" id="SSF55326">
    <property type="entry name" value="PurM N-terminal domain-like"/>
    <property type="match status" value="2"/>
</dbReference>
<evidence type="ECO:0000256" key="7">
    <source>
        <dbReference type="ARBA" id="ARBA00022723"/>
    </source>
</evidence>
<evidence type="ECO:0000256" key="12">
    <source>
        <dbReference type="ARBA" id="ARBA00022962"/>
    </source>
</evidence>
<dbReference type="InterPro" id="IPR055181">
    <property type="entry name" value="FGAR-AT_PurM_N-like"/>
</dbReference>
<evidence type="ECO:0000256" key="5">
    <source>
        <dbReference type="ARBA" id="ARBA00022490"/>
    </source>
</evidence>
<dbReference type="InterPro" id="IPR041609">
    <property type="entry name" value="PurL_linker"/>
</dbReference>
<evidence type="ECO:0000256" key="17">
    <source>
        <dbReference type="SAM" id="MobiDB-lite"/>
    </source>
</evidence>
<evidence type="ECO:0000259" key="21">
    <source>
        <dbReference type="Pfam" id="PF22689"/>
    </source>
</evidence>
<dbReference type="NCBIfam" id="NF003672">
    <property type="entry name" value="PRK05297.1"/>
    <property type="match status" value="1"/>
</dbReference>
<dbReference type="InterPro" id="IPR010918">
    <property type="entry name" value="PurM-like_C_dom"/>
</dbReference>
<keyword evidence="9" id="KW-0658">Purine biosynthesis</keyword>
<dbReference type="CDD" id="cd02204">
    <property type="entry name" value="PurL_repeat2"/>
    <property type="match status" value="1"/>
</dbReference>
<comment type="pathway">
    <text evidence="2">Purine metabolism; IMP biosynthesis via de novo pathway; 5-amino-1-(5-phospho-D-ribosyl)imidazole from N(2)-formyl-N(1)-(5-phospho-D-ribosyl)glycinamide: step 1/2.</text>
</comment>
<evidence type="ECO:0000259" key="18">
    <source>
        <dbReference type="Pfam" id="PF02769"/>
    </source>
</evidence>
<evidence type="ECO:0000256" key="1">
    <source>
        <dbReference type="ARBA" id="ARBA00004496"/>
    </source>
</evidence>
<dbReference type="InterPro" id="IPR036921">
    <property type="entry name" value="PurM-like_N_sf"/>
</dbReference>
<dbReference type="GO" id="GO:0006189">
    <property type="term" value="P:'de novo' IMP biosynthetic process"/>
    <property type="evidence" value="ECO:0007669"/>
    <property type="project" value="UniProtKB-UniPathway"/>
</dbReference>
<keyword evidence="5" id="KW-0963">Cytoplasm</keyword>
<dbReference type="PANTHER" id="PTHR10099:SF1">
    <property type="entry name" value="PHOSPHORIBOSYLFORMYLGLYCINAMIDINE SYNTHASE"/>
    <property type="match status" value="1"/>
</dbReference>
<dbReference type="FunFam" id="3.90.650.10:FF:000002">
    <property type="entry name" value="Phosphoribosylformylglycinamidine synthase"/>
    <property type="match status" value="1"/>
</dbReference>
<dbReference type="Pfam" id="PF18072">
    <property type="entry name" value="FGAR-AT_linker"/>
    <property type="match status" value="1"/>
</dbReference>
<dbReference type="FunFam" id="3.40.50.880:FF:000008">
    <property type="entry name" value="Phosphoribosylformylglycinamidine synthase"/>
    <property type="match status" value="1"/>
</dbReference>
<dbReference type="Gene3D" id="1.10.8.750">
    <property type="entry name" value="Phosphoribosylformylglycinamidine synthase, linker domain"/>
    <property type="match status" value="1"/>
</dbReference>
<dbReference type="CDD" id="cd02203">
    <property type="entry name" value="PurL_repeat1"/>
    <property type="match status" value="1"/>
</dbReference>
<protein>
    <recommendedName>
        <fullName evidence="4">phosphoribosylformylglycinamidine synthase</fullName>
        <ecNumber evidence="4">6.3.5.3</ecNumber>
    </recommendedName>
    <alternativeName>
        <fullName evidence="14">Formylglycinamide ribonucleotide amidotransferase</fullName>
    </alternativeName>
    <alternativeName>
        <fullName evidence="13">Formylglycinamide ribotide amidotransferase</fullName>
    </alternativeName>
</protein>
<feature type="domain" description="PurM-like C-terminal" evidence="18">
    <location>
        <begin position="424"/>
        <end position="580"/>
    </location>
</feature>
<feature type="domain" description="PurM-like C-terminal" evidence="18">
    <location>
        <begin position="826"/>
        <end position="952"/>
    </location>
</feature>
<evidence type="ECO:0000256" key="10">
    <source>
        <dbReference type="ARBA" id="ARBA00022840"/>
    </source>
</evidence>
<dbReference type="HAMAP" id="MF_00419">
    <property type="entry name" value="PurL_1"/>
    <property type="match status" value="1"/>
</dbReference>
<dbReference type="Pfam" id="PF02769">
    <property type="entry name" value="AIRS_C"/>
    <property type="match status" value="2"/>
</dbReference>
<evidence type="ECO:0000259" key="20">
    <source>
        <dbReference type="Pfam" id="PF18076"/>
    </source>
</evidence>
<dbReference type="Pfam" id="PF22689">
    <property type="entry name" value="FGAR-AT_PurM_N-like"/>
    <property type="match status" value="1"/>
</dbReference>
<evidence type="ECO:0000256" key="9">
    <source>
        <dbReference type="ARBA" id="ARBA00022755"/>
    </source>
</evidence>
<evidence type="ECO:0000256" key="3">
    <source>
        <dbReference type="ARBA" id="ARBA00008608"/>
    </source>
</evidence>
<dbReference type="UniPathway" id="UPA00074">
    <property type="reaction ID" value="UER00128"/>
</dbReference>
<dbReference type="Pfam" id="PF18076">
    <property type="entry name" value="FGAR-AT_N"/>
    <property type="match status" value="1"/>
</dbReference>
<dbReference type="CDD" id="cd01740">
    <property type="entry name" value="GATase1_FGAR_AT"/>
    <property type="match status" value="1"/>
</dbReference>
<dbReference type="NCBIfam" id="TIGR01735">
    <property type="entry name" value="FGAM_synt"/>
    <property type="match status" value="1"/>
</dbReference>
<feature type="domain" description="Phosphoribosylformylglycinamidine synthase N-terminal" evidence="20">
    <location>
        <begin position="36"/>
        <end position="146"/>
    </location>
</feature>
<dbReference type="SUPFAM" id="SSF109736">
    <property type="entry name" value="FGAM synthase PurL, linker domain"/>
    <property type="match status" value="1"/>
</dbReference>
<evidence type="ECO:0000256" key="2">
    <source>
        <dbReference type="ARBA" id="ARBA00004920"/>
    </source>
</evidence>
<feature type="domain" description="Phosphoribosylformylglycinamidine synthase linker" evidence="19">
    <location>
        <begin position="167"/>
        <end position="216"/>
    </location>
</feature>
<dbReference type="SUPFAM" id="SSF56042">
    <property type="entry name" value="PurM C-terminal domain-like"/>
    <property type="match status" value="2"/>
</dbReference>
<dbReference type="EMBL" id="FPHW01000051">
    <property type="protein sequence ID" value="SFV83625.1"/>
    <property type="molecule type" value="Genomic_DNA"/>
</dbReference>
<dbReference type="Gene3D" id="3.40.50.880">
    <property type="match status" value="1"/>
</dbReference>
<keyword evidence="8" id="KW-0547">Nucleotide-binding</keyword>
<dbReference type="GO" id="GO:0016740">
    <property type="term" value="F:transferase activity"/>
    <property type="evidence" value="ECO:0007669"/>
    <property type="project" value="UniProtKB-KW"/>
</dbReference>
<dbReference type="InterPro" id="IPR029062">
    <property type="entry name" value="Class_I_gatase-like"/>
</dbReference>
<sequence length="1276" mass="138894">MIHTHQGISAISAFKTKALQVKISKAQPGLNLLAAEFIHLADLNDALTKVEINHLDHLLSYAPVLSVNAVQSSVVVIPRLGTISPWSSKATDIVHLCDINKINRIERATIYHFDARITNSPQVLAAIMDKMTESVLDSINDAHTLFDNFEPQPFASINILADGKSALEKTNTELGLALSDGEIDYLVESFIKLERNPTDIELMMFAQANSEHCRHKIFNADWTIDGVEQAKSLFSMIRNTYHKHPEGLLSVYSDNSAVMAGFEGERFYADEKGKYISSTEHRAILMKVETHNHPTAIAPHPGAATGSGGEIRDEGATGQGSKPKVGLCGFSVSNLKINNAQQPWEVDYGKPNQIVSALDIMLEGPIGAAAFNNEFGRPNTLGYFRTFEQQTPNGEVRGYHKPIMLAGGLGHIQEQHIQKGDIPVGSKIIVLGGPAMLIGLGGGAASSVKSGEQSEDLDFASVQRANPEMERRAQEVIDRCTNLGSDNPIISIHDIGAGGLSNGLPELVNDSGRGGRFELRNIPNDDNQMSPLEIWCNESQERYVLAIAPSSLDLFSSICTRERAPFAVLGESTKEQELALSDSLFDNNPIQMPMSVLLGNPPKTSIDAQTPVDNLNALDTSDIKLDEAITRILQLPTVASKNFLITIGDRSVTGMVARDQFVGPWQVPVADCAISLADYVGYQGEIMSLGEKTPLALVNAESAARMTIGEALTNMLGGYVEDIHHISLSANWMSASGHPGEDAKLFAAVKSVGMDLCPELGLTVPVGKDSMSMRSSWVENGEDKVVTAPLSLIITAFAKTPDARLQITPLLNTDEASELWLIDLGFGQNRMGGSCLAQVYNQVGDVAPNLDDGSVFKNFFSVINQLNKEGLISAYHDRSDGGVITTLLEMAFASHCGLTIKTDSDIEHLFNEELGCVIQVKFENKQAVNDALSAAGLESCTRSIATINDSDTIEIITNDQVIYTQSRPKLHTLWSSTSYEIAKLRDNPDCAQQEFDNIKQTTTGLKSDLSFNVDQSVVTPYIKTNVKPKIAILREQGINGQVEMGAAFDKAEFDAVDVHMSDILSGRVSLDEFKGLVACGGFSYGDVLGAGRGWASSILYNARAKDEFEAFFNREDSFTLGVCNGCQMISNLSEIIPGTQHWPSFNRNLSEQFEARFSSVKIGESNSIFLKDMQGSTMPIAIAHGEGRASFGNADVTNIALQYVDHNGAVTQAYPHNPNGSEQGVAGVTNDSGRVTIMMPHPERVFRAVQLSHRPKDWEERSPWLRMFENARAWVD</sequence>
<keyword evidence="7" id="KW-0479">Metal-binding</keyword>
<comment type="subcellular location">
    <subcellularLocation>
        <location evidence="1">Cytoplasm</location>
    </subcellularLocation>
</comment>
<dbReference type="PANTHER" id="PTHR10099">
    <property type="entry name" value="PHOSPHORIBOSYLFORMYLGLYCINAMIDINE SYNTHASE"/>
    <property type="match status" value="1"/>
</dbReference>
<dbReference type="SMART" id="SM01211">
    <property type="entry name" value="GATase_5"/>
    <property type="match status" value="1"/>
</dbReference>
<name>A0A1W1DQ68_9ZZZZ</name>
<dbReference type="PROSITE" id="PS51273">
    <property type="entry name" value="GATASE_TYPE_1"/>
    <property type="match status" value="1"/>
</dbReference>
<evidence type="ECO:0000256" key="13">
    <source>
        <dbReference type="ARBA" id="ARBA00029823"/>
    </source>
</evidence>
<dbReference type="GO" id="GO:0005737">
    <property type="term" value="C:cytoplasm"/>
    <property type="evidence" value="ECO:0007669"/>
    <property type="project" value="UniProtKB-SubCell"/>
</dbReference>
<dbReference type="InterPro" id="IPR036676">
    <property type="entry name" value="PurM-like_C_sf"/>
</dbReference>
<dbReference type="FunFam" id="3.30.1330.10:FF:000002">
    <property type="entry name" value="Phosphoribosylformylglycinamidine synthase"/>
    <property type="match status" value="1"/>
</dbReference>